<dbReference type="Proteomes" id="UP001062223">
    <property type="component" value="Chromosome"/>
</dbReference>
<name>A0A9Q9T2J7_9MICO</name>
<accession>A0A9Q9T2J7</accession>
<protein>
    <submittedName>
        <fullName evidence="1">Uncharacterized protein</fullName>
    </submittedName>
</protein>
<dbReference type="AlphaFoldDB" id="A0A9Q9T2J7"/>
<sequence>MTRTVAVPRNAPAHVLALARVRSLAARPVGPFRVVPARRRTQPFSIHHQ</sequence>
<dbReference type="EMBL" id="CP106879">
    <property type="protein sequence ID" value="UYC80469.1"/>
    <property type="molecule type" value="Genomic_DNA"/>
</dbReference>
<evidence type="ECO:0000313" key="2">
    <source>
        <dbReference type="Proteomes" id="UP001062223"/>
    </source>
</evidence>
<dbReference type="RefSeq" id="WP_262138725.1">
    <property type="nucleotide sequence ID" value="NZ_CP106879.1"/>
</dbReference>
<organism evidence="1 2">
    <name type="scientific">Curtobacterium poinsettiae</name>
    <dbReference type="NCBI Taxonomy" id="159612"/>
    <lineage>
        <taxon>Bacteria</taxon>
        <taxon>Bacillati</taxon>
        <taxon>Actinomycetota</taxon>
        <taxon>Actinomycetes</taxon>
        <taxon>Micrococcales</taxon>
        <taxon>Microbacteriaceae</taxon>
        <taxon>Curtobacterium</taxon>
    </lineage>
</organism>
<gene>
    <name evidence="1" type="ORF">OE229_15315</name>
</gene>
<proteinExistence type="predicted"/>
<dbReference type="KEGG" id="cpoi:OE229_15315"/>
<reference evidence="1" key="1">
    <citation type="submission" date="2022-09" db="EMBL/GenBank/DDBJ databases">
        <title>Taxonomy of Curtobacterium flaccumfaciens.</title>
        <authorList>
            <person name="Osdaghi E."/>
            <person name="Taghavi S.M."/>
            <person name="Hamidizade M."/>
            <person name="Abachi H."/>
            <person name="Fazliarab A."/>
            <person name="Baeyen S."/>
            <person name="Portier P."/>
            <person name="Van Vaerenbergh J."/>
            <person name="Jacques M.-A."/>
        </authorList>
    </citation>
    <scope>NUCLEOTIDE SEQUENCE</scope>
    <source>
        <strain evidence="1">AGQB46</strain>
    </source>
</reference>
<evidence type="ECO:0000313" key="1">
    <source>
        <dbReference type="EMBL" id="UYC80469.1"/>
    </source>
</evidence>